<accession>A0A1M6BUS4</accession>
<sequence length="138" mass="15701">MLTLRTKLALAVLHDIQYKDYQLSTSFNYPPSEIAYLLQALSKGHLITLAEHQPDNLPESYRLACEYHKINLLSILEALGEGIYFNRPSDEDFYSCYGTTARKLGIINQMTRIYLMEISIAELPVSECLTGNHTITMP</sequence>
<evidence type="ECO:0000313" key="2">
    <source>
        <dbReference type="Proteomes" id="UP000184192"/>
    </source>
</evidence>
<proteinExistence type="predicted"/>
<keyword evidence="2" id="KW-1185">Reference proteome</keyword>
<evidence type="ECO:0000313" key="1">
    <source>
        <dbReference type="EMBL" id="SHI52248.1"/>
    </source>
</evidence>
<organism evidence="1 2">
    <name type="scientific">Bacteroides stercorirosoris</name>
    <dbReference type="NCBI Taxonomy" id="871324"/>
    <lineage>
        <taxon>Bacteria</taxon>
        <taxon>Pseudomonadati</taxon>
        <taxon>Bacteroidota</taxon>
        <taxon>Bacteroidia</taxon>
        <taxon>Bacteroidales</taxon>
        <taxon>Bacteroidaceae</taxon>
        <taxon>Bacteroides</taxon>
    </lineage>
</organism>
<name>A0A1M6BUS4_9BACE</name>
<gene>
    <name evidence="1" type="ORF">SAMN05444350_103156</name>
</gene>
<dbReference type="RefSeq" id="WP_025832824.1">
    <property type="nucleotide sequence ID" value="NZ_FQZN01000003.1"/>
</dbReference>
<protein>
    <submittedName>
        <fullName evidence="1">Uncharacterized protein</fullName>
    </submittedName>
</protein>
<dbReference type="EMBL" id="FQZN01000003">
    <property type="protein sequence ID" value="SHI52248.1"/>
    <property type="molecule type" value="Genomic_DNA"/>
</dbReference>
<dbReference type="AlphaFoldDB" id="A0A1M6BUS4"/>
<dbReference type="Proteomes" id="UP000184192">
    <property type="component" value="Unassembled WGS sequence"/>
</dbReference>
<dbReference type="GeneID" id="92710973"/>
<reference evidence="2" key="1">
    <citation type="submission" date="2016-11" db="EMBL/GenBank/DDBJ databases">
        <authorList>
            <person name="Varghese N."/>
            <person name="Submissions S."/>
        </authorList>
    </citation>
    <scope>NUCLEOTIDE SEQUENCE [LARGE SCALE GENOMIC DNA]</scope>
    <source>
        <strain evidence="2">DSM 26884</strain>
    </source>
</reference>
<dbReference type="eggNOG" id="ENOG50302TA">
    <property type="taxonomic scope" value="Bacteria"/>
</dbReference>